<dbReference type="OrthoDB" id="5083847at2"/>
<feature type="transmembrane region" description="Helical" evidence="3">
    <location>
        <begin position="94"/>
        <end position="127"/>
    </location>
</feature>
<dbReference type="Pfam" id="PF10708">
    <property type="entry name" value="DUF2510"/>
    <property type="match status" value="1"/>
</dbReference>
<sequence>MSETTPAGWYPAPHAGNELRYWDGAAWHAAPPFLPADAATVPPAQGPVPAYGPVPPHAPYGAPPAQYGAPPAGYAPYGGPVLPPSAPQGWAVAALVLGIAAFLSAWIPFLGLLIALAGAVIGVIALVRRQRKALAVTGTVLSGLGLAWALIVSISIGSLIWAPSPSYNDPDAGAAPAPEASPSDRGFEPYAPETGPGSLEDPLPLPYVAGSSSRDEYRADVRLVDEDATDEILGWNAYNERDITGMRYVLVEMTVTGLDPEGIEASYASYDLSVATPDGMSYPSAYVVPPDDTTLLVDQGTIAEGETVEGLVAYLVPEDATDLLLSDYANFYAF</sequence>
<keyword evidence="1" id="KW-0732">Signal</keyword>
<feature type="compositionally biased region" description="Low complexity" evidence="2">
    <location>
        <begin position="170"/>
        <end position="184"/>
    </location>
</feature>
<keyword evidence="3" id="KW-1133">Transmembrane helix</keyword>
<dbReference type="InterPro" id="IPR018929">
    <property type="entry name" value="DUF2510"/>
</dbReference>
<reference evidence="5 6" key="1">
    <citation type="submission" date="2016-02" db="EMBL/GenBank/DDBJ databases">
        <authorList>
            <person name="Wen L."/>
            <person name="He K."/>
            <person name="Yang H."/>
        </authorList>
    </citation>
    <scope>NUCLEOTIDE SEQUENCE [LARGE SCALE GENOMIC DNA]</scope>
    <source>
        <strain evidence="5 6">CD11_3</strain>
    </source>
</reference>
<dbReference type="RefSeq" id="WP_064002417.1">
    <property type="nucleotide sequence ID" value="NZ_LSTV01000001.1"/>
</dbReference>
<proteinExistence type="predicted"/>
<comment type="caution">
    <text evidence="5">The sequence shown here is derived from an EMBL/GenBank/DDBJ whole genome shotgun (WGS) entry which is preliminary data.</text>
</comment>
<evidence type="ECO:0000256" key="1">
    <source>
        <dbReference type="ARBA" id="ARBA00022729"/>
    </source>
</evidence>
<name>A0A177KFX8_9MICO</name>
<evidence type="ECO:0000259" key="4">
    <source>
        <dbReference type="Pfam" id="PF10708"/>
    </source>
</evidence>
<feature type="transmembrane region" description="Helical" evidence="3">
    <location>
        <begin position="134"/>
        <end position="161"/>
    </location>
</feature>
<accession>A0A177KFX8</accession>
<evidence type="ECO:0000313" key="6">
    <source>
        <dbReference type="Proteomes" id="UP000076998"/>
    </source>
</evidence>
<dbReference type="AlphaFoldDB" id="A0A177KFX8"/>
<dbReference type="Proteomes" id="UP000076998">
    <property type="component" value="Unassembled WGS sequence"/>
</dbReference>
<evidence type="ECO:0000256" key="3">
    <source>
        <dbReference type="SAM" id="Phobius"/>
    </source>
</evidence>
<protein>
    <recommendedName>
        <fullName evidence="4">DUF2510 domain-containing protein</fullName>
    </recommendedName>
</protein>
<evidence type="ECO:0000313" key="5">
    <source>
        <dbReference type="EMBL" id="OAH51916.1"/>
    </source>
</evidence>
<evidence type="ECO:0000256" key="2">
    <source>
        <dbReference type="SAM" id="MobiDB-lite"/>
    </source>
</evidence>
<dbReference type="InterPro" id="IPR029050">
    <property type="entry name" value="Immunoprotect_excell_Ig-like"/>
</dbReference>
<keyword evidence="3" id="KW-0472">Membrane</keyword>
<dbReference type="Gene3D" id="2.60.40.1240">
    <property type="match status" value="1"/>
</dbReference>
<feature type="region of interest" description="Disordered" evidence="2">
    <location>
        <begin position="170"/>
        <end position="205"/>
    </location>
</feature>
<organism evidence="5 6">
    <name type="scientific">Microbacterium oleivorans</name>
    <dbReference type="NCBI Taxonomy" id="273677"/>
    <lineage>
        <taxon>Bacteria</taxon>
        <taxon>Bacillati</taxon>
        <taxon>Actinomycetota</taxon>
        <taxon>Actinomycetes</taxon>
        <taxon>Micrococcales</taxon>
        <taxon>Microbacteriaceae</taxon>
        <taxon>Microbacterium</taxon>
    </lineage>
</organism>
<dbReference type="EMBL" id="LSTV01000001">
    <property type="protein sequence ID" value="OAH51916.1"/>
    <property type="molecule type" value="Genomic_DNA"/>
</dbReference>
<keyword evidence="3" id="KW-0812">Transmembrane</keyword>
<gene>
    <name evidence="5" type="ORF">AYL44_01320</name>
</gene>
<feature type="domain" description="DUF2510" evidence="4">
    <location>
        <begin position="7"/>
        <end position="29"/>
    </location>
</feature>